<gene>
    <name evidence="1" type="ORF">OCBIM_22030771mg</name>
</gene>
<organism evidence="1">
    <name type="scientific">Octopus bimaculoides</name>
    <name type="common">California two-spotted octopus</name>
    <dbReference type="NCBI Taxonomy" id="37653"/>
    <lineage>
        <taxon>Eukaryota</taxon>
        <taxon>Metazoa</taxon>
        <taxon>Spiralia</taxon>
        <taxon>Lophotrochozoa</taxon>
        <taxon>Mollusca</taxon>
        <taxon>Cephalopoda</taxon>
        <taxon>Coleoidea</taxon>
        <taxon>Octopodiformes</taxon>
        <taxon>Octopoda</taxon>
        <taxon>Incirrata</taxon>
        <taxon>Octopodidae</taxon>
        <taxon>Octopus</taxon>
    </lineage>
</organism>
<protein>
    <submittedName>
        <fullName evidence="1">Uncharacterized protein</fullName>
    </submittedName>
</protein>
<accession>A0A0L8GNH9</accession>
<dbReference type="AlphaFoldDB" id="A0A0L8GNH9"/>
<evidence type="ECO:0000313" key="1">
    <source>
        <dbReference type="EMBL" id="KOF78447.1"/>
    </source>
</evidence>
<dbReference type="EMBL" id="KQ421085">
    <property type="protein sequence ID" value="KOF78447.1"/>
    <property type="molecule type" value="Genomic_DNA"/>
</dbReference>
<reference evidence="1" key="1">
    <citation type="submission" date="2015-07" db="EMBL/GenBank/DDBJ databases">
        <title>MeaNS - Measles Nucleotide Surveillance Program.</title>
        <authorList>
            <person name="Tran T."/>
            <person name="Druce J."/>
        </authorList>
    </citation>
    <scope>NUCLEOTIDE SEQUENCE</scope>
    <source>
        <strain evidence="1">UCB-OBI-ISO-001</strain>
        <tissue evidence="1">Gonad</tissue>
    </source>
</reference>
<sequence>MRLLLTIRVYSYSWCMTPHCTLLSVLQFRLTLLASQYLQIKTLPFFHNLLQTLILFTCNLDTPPTKHTTTSMNS</sequence>
<proteinExistence type="predicted"/>
<name>A0A0L8GNH9_OCTBM</name>